<evidence type="ECO:0000313" key="1">
    <source>
        <dbReference type="EMBL" id="JAH31482.1"/>
    </source>
</evidence>
<proteinExistence type="predicted"/>
<accession>A0A0E9RRM5</accession>
<reference evidence="1" key="2">
    <citation type="journal article" date="2015" name="Fish Shellfish Immunol.">
        <title>Early steps in the European eel (Anguilla anguilla)-Vibrio vulnificus interaction in the gills: Role of the RtxA13 toxin.</title>
        <authorList>
            <person name="Callol A."/>
            <person name="Pajuelo D."/>
            <person name="Ebbesson L."/>
            <person name="Teles M."/>
            <person name="MacKenzie S."/>
            <person name="Amaro C."/>
        </authorList>
    </citation>
    <scope>NUCLEOTIDE SEQUENCE</scope>
</reference>
<protein>
    <submittedName>
        <fullName evidence="1">Uncharacterized protein</fullName>
    </submittedName>
</protein>
<name>A0A0E9RRM5_ANGAN</name>
<sequence>MCGWTAKSSQLLLLL</sequence>
<reference evidence="1" key="1">
    <citation type="submission" date="2014-11" db="EMBL/GenBank/DDBJ databases">
        <authorList>
            <person name="Amaro Gonzalez C."/>
        </authorList>
    </citation>
    <scope>NUCLEOTIDE SEQUENCE</scope>
</reference>
<dbReference type="EMBL" id="GBXM01077095">
    <property type="protein sequence ID" value="JAH31482.1"/>
    <property type="molecule type" value="Transcribed_RNA"/>
</dbReference>
<organism evidence="1">
    <name type="scientific">Anguilla anguilla</name>
    <name type="common">European freshwater eel</name>
    <name type="synonym">Muraena anguilla</name>
    <dbReference type="NCBI Taxonomy" id="7936"/>
    <lineage>
        <taxon>Eukaryota</taxon>
        <taxon>Metazoa</taxon>
        <taxon>Chordata</taxon>
        <taxon>Craniata</taxon>
        <taxon>Vertebrata</taxon>
        <taxon>Euteleostomi</taxon>
        <taxon>Actinopterygii</taxon>
        <taxon>Neopterygii</taxon>
        <taxon>Teleostei</taxon>
        <taxon>Anguilliformes</taxon>
        <taxon>Anguillidae</taxon>
        <taxon>Anguilla</taxon>
    </lineage>
</organism>